<evidence type="ECO:0000313" key="5">
    <source>
        <dbReference type="Proteomes" id="UP000309038"/>
    </source>
</evidence>
<evidence type="ECO:0000313" key="4">
    <source>
        <dbReference type="EMBL" id="THG98211.1"/>
    </source>
</evidence>
<organism evidence="4 5">
    <name type="scientific">Hermanssonia centrifuga</name>
    <dbReference type="NCBI Taxonomy" id="98765"/>
    <lineage>
        <taxon>Eukaryota</taxon>
        <taxon>Fungi</taxon>
        <taxon>Dikarya</taxon>
        <taxon>Basidiomycota</taxon>
        <taxon>Agaricomycotina</taxon>
        <taxon>Agaricomycetes</taxon>
        <taxon>Polyporales</taxon>
        <taxon>Meruliaceae</taxon>
        <taxon>Hermanssonia</taxon>
    </lineage>
</organism>
<gene>
    <name evidence="4" type="ORF">EW026_g3931</name>
</gene>
<dbReference type="InterPro" id="IPR031728">
    <property type="entry name" value="GlcAase_C"/>
</dbReference>
<keyword evidence="5" id="KW-1185">Reference proteome</keyword>
<dbReference type="InterPro" id="IPR052974">
    <property type="entry name" value="GH79_Enzymes"/>
</dbReference>
<protein>
    <recommendedName>
        <fullName evidence="3">Beta-glucuronidase C-terminal domain-containing protein</fullName>
    </recommendedName>
</protein>
<dbReference type="PANTHER" id="PTHR36183:SF2">
    <property type="entry name" value="BETA-GLUCURONIDASE C-TERMINAL DOMAIN-CONTAINING PROTEIN"/>
    <property type="match status" value="1"/>
</dbReference>
<reference evidence="4 5" key="1">
    <citation type="submission" date="2019-02" db="EMBL/GenBank/DDBJ databases">
        <title>Genome sequencing of the rare red list fungi Phlebia centrifuga.</title>
        <authorList>
            <person name="Buettner E."/>
            <person name="Kellner H."/>
        </authorList>
    </citation>
    <scope>NUCLEOTIDE SEQUENCE [LARGE SCALE GENOMIC DNA]</scope>
    <source>
        <strain evidence="4 5">DSM 108282</strain>
    </source>
</reference>
<keyword evidence="2" id="KW-0732">Signal</keyword>
<evidence type="ECO:0000259" key="3">
    <source>
        <dbReference type="Pfam" id="PF16862"/>
    </source>
</evidence>
<feature type="compositionally biased region" description="Low complexity" evidence="1">
    <location>
        <begin position="450"/>
        <end position="471"/>
    </location>
</feature>
<comment type="caution">
    <text evidence="4">The sequence shown here is derived from an EMBL/GenBank/DDBJ whole genome shotgun (WGS) entry which is preliminary data.</text>
</comment>
<dbReference type="Proteomes" id="UP000309038">
    <property type="component" value="Unassembled WGS sequence"/>
</dbReference>
<feature type="signal peptide" evidence="2">
    <location>
        <begin position="1"/>
        <end position="21"/>
    </location>
</feature>
<name>A0A4S4KIP4_9APHY</name>
<evidence type="ECO:0000256" key="1">
    <source>
        <dbReference type="SAM" id="MobiDB-lite"/>
    </source>
</evidence>
<dbReference type="Pfam" id="PF16862">
    <property type="entry name" value="Glyco_hydro_79C"/>
    <property type="match status" value="1"/>
</dbReference>
<feature type="domain" description="Beta-glucuronidase C-terminal" evidence="3">
    <location>
        <begin position="333"/>
        <end position="437"/>
    </location>
</feature>
<sequence length="502" mass="53174">MAFPNVLYLLQLVCSVTLSLAATVQVTPPSAPPSDNVTTVYSNFYGISLELSFINYYFGNDTSSIPQPVLNYLSALHNRTDGRPVRLRLGGNSMDSSTYIPDQQQIIEFTDPTANVNDQPVTYGSVLFDVMKATSDTIGGVDWLIGMVVPLDLSAVLTSGWLSDFNDRLKYITLQHYPQNNCFGSYQFHLDYYMSHAQTVALAAWQEPGLNLLSQTPANTRKPILMDEFNSASCGGVPESNMFGVGLWSADYALQMASVGYSGAYLHTREHGVTYNVFDPPAGPAGAAGTWTTNPNFYAMLAVTEALQNSNGSRVVDLNLENSVSDYSAVAAGYAVYDASSPSNVHSLVLFNYANASAQGSDYTLPASFFAGSGGNVLVRYMTAPSATETTNISWGNQTYGGVADGVPVPIKSQWDDQTVSCSSGCTVQVPGPGMAVVFVQAAPQTTAATNSSSATQSGSQSGSAASPSNTGDSSKSGSWRVESRFAWAIAAAAIVAFGASV</sequence>
<dbReference type="PANTHER" id="PTHR36183">
    <property type="entry name" value="BETA-GLUCURONIDASE"/>
    <property type="match status" value="1"/>
</dbReference>
<dbReference type="EMBL" id="SGPJ01000130">
    <property type="protein sequence ID" value="THG98211.1"/>
    <property type="molecule type" value="Genomic_DNA"/>
</dbReference>
<dbReference type="InterPro" id="IPR017853">
    <property type="entry name" value="GH"/>
</dbReference>
<dbReference type="Gene3D" id="3.20.20.80">
    <property type="entry name" value="Glycosidases"/>
    <property type="match status" value="2"/>
</dbReference>
<dbReference type="AlphaFoldDB" id="A0A4S4KIP4"/>
<evidence type="ECO:0000256" key="2">
    <source>
        <dbReference type="SAM" id="SignalP"/>
    </source>
</evidence>
<accession>A0A4S4KIP4</accession>
<feature type="region of interest" description="Disordered" evidence="1">
    <location>
        <begin position="450"/>
        <end position="478"/>
    </location>
</feature>
<dbReference type="SUPFAM" id="SSF51445">
    <property type="entry name" value="(Trans)glycosidases"/>
    <property type="match status" value="2"/>
</dbReference>
<proteinExistence type="predicted"/>
<feature type="chain" id="PRO_5021028787" description="Beta-glucuronidase C-terminal domain-containing protein" evidence="2">
    <location>
        <begin position="22"/>
        <end position="502"/>
    </location>
</feature>